<keyword evidence="2" id="KW-1185">Reference proteome</keyword>
<organism evidence="1 2">
    <name type="scientific">Paraburkholderia kirstenboschensis</name>
    <dbReference type="NCBI Taxonomy" id="1245436"/>
    <lineage>
        <taxon>Bacteria</taxon>
        <taxon>Pseudomonadati</taxon>
        <taxon>Pseudomonadota</taxon>
        <taxon>Betaproteobacteria</taxon>
        <taxon>Burkholderiales</taxon>
        <taxon>Burkholderiaceae</taxon>
        <taxon>Paraburkholderia</taxon>
    </lineage>
</organism>
<name>A0ABZ0EPV3_9BURK</name>
<protein>
    <submittedName>
        <fullName evidence="1">Uncharacterized protein</fullName>
    </submittedName>
</protein>
<evidence type="ECO:0000313" key="2">
    <source>
        <dbReference type="Proteomes" id="UP001302652"/>
    </source>
</evidence>
<proteinExistence type="predicted"/>
<dbReference type="EMBL" id="CP136513">
    <property type="protein sequence ID" value="WOD18960.1"/>
    <property type="molecule type" value="Genomic_DNA"/>
</dbReference>
<dbReference type="RefSeq" id="WP_317021160.1">
    <property type="nucleotide sequence ID" value="NZ_CP136513.1"/>
</dbReference>
<evidence type="ECO:0000313" key="1">
    <source>
        <dbReference type="EMBL" id="WOD18960.1"/>
    </source>
</evidence>
<gene>
    <name evidence="1" type="ORF">RW095_40515</name>
</gene>
<reference evidence="1 2" key="1">
    <citation type="submission" date="2023-10" db="EMBL/GenBank/DDBJ databases">
        <title>Surface-active antibiotics is a multifunctional adaptation for post-fire microbes.</title>
        <authorList>
            <person name="Liu M.D."/>
            <person name="Du Y."/>
            <person name="Koupaei S.K."/>
            <person name="Kim N.R."/>
            <person name="Zhang W."/>
            <person name="Traxler M.F."/>
        </authorList>
    </citation>
    <scope>NUCLEOTIDE SEQUENCE [LARGE SCALE GENOMIC DNA]</scope>
    <source>
        <strain evidence="1 2">F3</strain>
    </source>
</reference>
<sequence>MAHHQRLVYSPQASSGGNPLAMLLAAAITAALEKARPNYIPLARQANFMSVNSRGQGLPAGPYDTNYKADGSSF</sequence>
<accession>A0ABZ0EPV3</accession>
<dbReference type="Proteomes" id="UP001302652">
    <property type="component" value="Chromosome 1"/>
</dbReference>